<evidence type="ECO:0000256" key="9">
    <source>
        <dbReference type="NCBIfam" id="TIGR01882"/>
    </source>
</evidence>
<evidence type="ECO:0000256" key="8">
    <source>
        <dbReference type="ARBA" id="ARBA00023049"/>
    </source>
</evidence>
<dbReference type="GO" id="GO:0006508">
    <property type="term" value="P:proteolysis"/>
    <property type="evidence" value="ECO:0007669"/>
    <property type="project" value="UniProtKB-UniRule"/>
</dbReference>
<keyword evidence="6" id="KW-0378">Hydrolase</keyword>
<dbReference type="GO" id="GO:0045148">
    <property type="term" value="F:tripeptide aminopeptidase activity"/>
    <property type="evidence" value="ECO:0007669"/>
    <property type="project" value="UniProtKB-UniRule"/>
</dbReference>
<dbReference type="InterPro" id="IPR001261">
    <property type="entry name" value="ArgE/DapE_CS"/>
</dbReference>
<gene>
    <name evidence="13" type="ORF">SAMN05216495_10754</name>
</gene>
<accession>A0A1H2WY85</accession>
<evidence type="ECO:0000256" key="10">
    <source>
        <dbReference type="PIRSR" id="PIRSR037215-1"/>
    </source>
</evidence>
<dbReference type="RefSeq" id="WP_074705817.1">
    <property type="nucleotide sequence ID" value="NZ_FNOP01000007.1"/>
</dbReference>
<dbReference type="NCBIfam" id="NF009920">
    <property type="entry name" value="PRK13381.1"/>
    <property type="match status" value="1"/>
</dbReference>
<evidence type="ECO:0000256" key="4">
    <source>
        <dbReference type="ARBA" id="ARBA00022670"/>
    </source>
</evidence>
<feature type="domain" description="Peptidase M20 dimerisation" evidence="12">
    <location>
        <begin position="212"/>
        <end position="312"/>
    </location>
</feature>
<evidence type="ECO:0000256" key="5">
    <source>
        <dbReference type="ARBA" id="ARBA00022723"/>
    </source>
</evidence>
<dbReference type="EC" id="3.4.11.4" evidence="9"/>
<dbReference type="Gene3D" id="3.40.630.10">
    <property type="entry name" value="Zn peptidases"/>
    <property type="match status" value="1"/>
</dbReference>
<dbReference type="PROSITE" id="PS00759">
    <property type="entry name" value="ARGE_DAPE_CPG2_2"/>
    <property type="match status" value="1"/>
</dbReference>
<evidence type="ECO:0000313" key="13">
    <source>
        <dbReference type="EMBL" id="SDW85507.1"/>
    </source>
</evidence>
<evidence type="ECO:0000256" key="3">
    <source>
        <dbReference type="ARBA" id="ARBA00022438"/>
    </source>
</evidence>
<dbReference type="Pfam" id="PF07687">
    <property type="entry name" value="M20_dimer"/>
    <property type="match status" value="1"/>
</dbReference>
<keyword evidence="5 11" id="KW-0479">Metal-binding</keyword>
<comment type="cofactor">
    <cofactor evidence="11">
        <name>Zn(2+)</name>
        <dbReference type="ChEBI" id="CHEBI:29105"/>
    </cofactor>
    <text evidence="11">Binds 2 Zn(2+) ions per subunit.</text>
</comment>
<reference evidence="13 14" key="1">
    <citation type="submission" date="2016-10" db="EMBL/GenBank/DDBJ databases">
        <authorList>
            <person name="Varghese N."/>
            <person name="Submissions S."/>
        </authorList>
    </citation>
    <scope>NUCLEOTIDE SEQUENCE [LARGE SCALE GENOMIC DNA]</scope>
    <source>
        <strain evidence="13 14">WCC6</strain>
    </source>
</reference>
<proteinExistence type="inferred from homology"/>
<organism evidence="13 14">
    <name type="scientific">Acidaminococcus fermentans</name>
    <dbReference type="NCBI Taxonomy" id="905"/>
    <lineage>
        <taxon>Bacteria</taxon>
        <taxon>Bacillati</taxon>
        <taxon>Bacillota</taxon>
        <taxon>Negativicutes</taxon>
        <taxon>Acidaminococcales</taxon>
        <taxon>Acidaminococcaceae</taxon>
        <taxon>Acidaminococcus</taxon>
    </lineage>
</organism>
<keyword evidence="7 11" id="KW-0862">Zinc</keyword>
<keyword evidence="4" id="KW-0645">Protease</keyword>
<sequence>MIDENKLVDRFLQYVSFDTQSDEEQDALLPSTPGQIVFARALAEELKGLGLADVSLDDHGYVMATLPASAGISGTVTGFISHMDTSPDASGEDVKPLRVRNYDGGDVLLNRDKGIVFSVKDFPEIRKYRGQDILFTDGTTLLGADDKAGVAAIVTAMEHFLDHPEILHGTLRVGFTPDEETGRSASGFDVAKFGADFAYTVDGGELGGLEYENFNADNPVVTFHGRSVHTGSAKGKMKNALAMAAEWQQALPAGEKPEYTEGYEGFFHVYKITGDVETCRMHMLVRDHDQKRFGERKVFLDRLADFLNEKYGIGSVELEHHDVYYNMAEKIRDGHMAVVDLAREAMEAVGVTPVVEPIRGGTDGAQLSWRGLPCPNLFTGGANFHGRFEYLPIPSLVKACETVVEIGKRGYRI</sequence>
<feature type="binding site" evidence="11">
    <location>
        <position position="180"/>
    </location>
    <ligand>
        <name>Zn(2+)</name>
        <dbReference type="ChEBI" id="CHEBI:29105"/>
        <label>2</label>
    </ligand>
</feature>
<feature type="binding site" evidence="11">
    <location>
        <position position="145"/>
    </location>
    <ligand>
        <name>Zn(2+)</name>
        <dbReference type="ChEBI" id="CHEBI:29105"/>
        <label>2</label>
    </ligand>
</feature>
<evidence type="ECO:0000256" key="11">
    <source>
        <dbReference type="PIRSR" id="PIRSR037215-2"/>
    </source>
</evidence>
<comment type="catalytic activity">
    <reaction evidence="1">
        <text>Release of the N-terminal residue from a tripeptide.</text>
        <dbReference type="EC" id="3.4.11.4"/>
    </reaction>
</comment>
<feature type="binding site" evidence="11">
    <location>
        <position position="202"/>
    </location>
    <ligand>
        <name>Zn(2+)</name>
        <dbReference type="ChEBI" id="CHEBI:29105"/>
        <label>1</label>
    </ligand>
</feature>
<dbReference type="GO" id="GO:0008270">
    <property type="term" value="F:zinc ion binding"/>
    <property type="evidence" value="ECO:0007669"/>
    <property type="project" value="InterPro"/>
</dbReference>
<dbReference type="NCBIfam" id="TIGR01882">
    <property type="entry name" value="peptidase-T"/>
    <property type="match status" value="1"/>
</dbReference>
<evidence type="ECO:0000259" key="12">
    <source>
        <dbReference type="Pfam" id="PF07687"/>
    </source>
</evidence>
<feature type="binding site" evidence="11">
    <location>
        <position position="145"/>
    </location>
    <ligand>
        <name>Zn(2+)</name>
        <dbReference type="ChEBI" id="CHEBI:29105"/>
        <label>1</label>
    </ligand>
</feature>
<evidence type="ECO:0000256" key="2">
    <source>
        <dbReference type="ARBA" id="ARBA00009692"/>
    </source>
</evidence>
<dbReference type="PANTHER" id="PTHR42994:SF1">
    <property type="entry name" value="PEPTIDASE T"/>
    <property type="match status" value="1"/>
</dbReference>
<dbReference type="GO" id="GO:0005829">
    <property type="term" value="C:cytosol"/>
    <property type="evidence" value="ECO:0007669"/>
    <property type="project" value="TreeGrafter"/>
</dbReference>
<dbReference type="PANTHER" id="PTHR42994">
    <property type="entry name" value="PEPTIDASE T"/>
    <property type="match status" value="1"/>
</dbReference>
<feature type="binding site" evidence="11">
    <location>
        <position position="385"/>
    </location>
    <ligand>
        <name>Zn(2+)</name>
        <dbReference type="ChEBI" id="CHEBI:29105"/>
        <label>2</label>
    </ligand>
</feature>
<dbReference type="InterPro" id="IPR011650">
    <property type="entry name" value="Peptidase_M20_dimer"/>
</dbReference>
<feature type="active site" description="Proton acceptor" evidence="10">
    <location>
        <position position="179"/>
    </location>
</feature>
<dbReference type="SUPFAM" id="SSF53187">
    <property type="entry name" value="Zn-dependent exopeptidases"/>
    <property type="match status" value="1"/>
</dbReference>
<comment type="caution">
    <text evidence="13">The sequence shown here is derived from an EMBL/GenBank/DDBJ whole genome shotgun (WGS) entry which is preliminary data.</text>
</comment>
<dbReference type="InterPro" id="IPR002933">
    <property type="entry name" value="Peptidase_M20"/>
</dbReference>
<keyword evidence="8" id="KW-0482">Metalloprotease</keyword>
<dbReference type="SUPFAM" id="SSF55031">
    <property type="entry name" value="Bacterial exopeptidase dimerisation domain"/>
    <property type="match status" value="1"/>
</dbReference>
<dbReference type="Pfam" id="PF01546">
    <property type="entry name" value="Peptidase_M20"/>
    <property type="match status" value="1"/>
</dbReference>
<evidence type="ECO:0000313" key="14">
    <source>
        <dbReference type="Proteomes" id="UP000182379"/>
    </source>
</evidence>
<protein>
    <recommendedName>
        <fullName evidence="9">Peptidase T</fullName>
        <ecNumber evidence="9">3.4.11.4</ecNumber>
    </recommendedName>
</protein>
<dbReference type="EMBL" id="FNOP01000007">
    <property type="protein sequence ID" value="SDW85507.1"/>
    <property type="molecule type" value="Genomic_DNA"/>
</dbReference>
<evidence type="ECO:0000256" key="1">
    <source>
        <dbReference type="ARBA" id="ARBA00000870"/>
    </source>
</evidence>
<evidence type="ECO:0000256" key="6">
    <source>
        <dbReference type="ARBA" id="ARBA00022801"/>
    </source>
</evidence>
<feature type="binding site" evidence="11">
    <location>
        <position position="82"/>
    </location>
    <ligand>
        <name>Zn(2+)</name>
        <dbReference type="ChEBI" id="CHEBI:29105"/>
        <label>1</label>
    </ligand>
</feature>
<keyword evidence="3" id="KW-0031">Aminopeptidase</keyword>
<evidence type="ECO:0000256" key="7">
    <source>
        <dbReference type="ARBA" id="ARBA00022833"/>
    </source>
</evidence>
<dbReference type="Proteomes" id="UP000182379">
    <property type="component" value="Unassembled WGS sequence"/>
</dbReference>
<comment type="similarity">
    <text evidence="2">Belongs to the peptidase M20B family.</text>
</comment>
<name>A0A1H2WY85_ACIFE</name>
<dbReference type="GO" id="GO:0006518">
    <property type="term" value="P:peptide metabolic process"/>
    <property type="evidence" value="ECO:0007669"/>
    <property type="project" value="InterPro"/>
</dbReference>
<dbReference type="InterPro" id="IPR010161">
    <property type="entry name" value="Peptidase_M20B"/>
</dbReference>
<dbReference type="CDD" id="cd03892">
    <property type="entry name" value="M20_peptT"/>
    <property type="match status" value="1"/>
</dbReference>
<dbReference type="AlphaFoldDB" id="A0A1H2WY85"/>
<dbReference type="GO" id="GO:0008237">
    <property type="term" value="F:metallopeptidase activity"/>
    <property type="evidence" value="ECO:0007669"/>
    <property type="project" value="UniProtKB-KW"/>
</dbReference>
<dbReference type="InterPro" id="IPR036264">
    <property type="entry name" value="Bact_exopeptidase_dim_dom"/>
</dbReference>
<dbReference type="PIRSF" id="PIRSF037215">
    <property type="entry name" value="Peptidase_M20B"/>
    <property type="match status" value="1"/>
</dbReference>
<feature type="active site" evidence="10">
    <location>
        <position position="84"/>
    </location>
</feature>
<dbReference type="Gene3D" id="3.30.70.360">
    <property type="match status" value="1"/>
</dbReference>
<dbReference type="NCBIfam" id="NF003976">
    <property type="entry name" value="PRK05469.1"/>
    <property type="match status" value="1"/>
</dbReference>